<feature type="chain" id="PRO_5014136007" evidence="8">
    <location>
        <begin position="23"/>
        <end position="515"/>
    </location>
</feature>
<keyword evidence="5 8" id="KW-0732">Signal</keyword>
<dbReference type="GO" id="GO:0015483">
    <property type="term" value="F:long-chain fatty acid transporting porin activity"/>
    <property type="evidence" value="ECO:0007669"/>
    <property type="project" value="TreeGrafter"/>
</dbReference>
<keyword evidence="3" id="KW-1134">Transmembrane beta strand</keyword>
<evidence type="ECO:0000256" key="1">
    <source>
        <dbReference type="ARBA" id="ARBA00004571"/>
    </source>
</evidence>
<dbReference type="Gene3D" id="2.40.160.60">
    <property type="entry name" value="Outer membrane protein transport protein (OMPP1/FadL/TodX)"/>
    <property type="match status" value="1"/>
</dbReference>
<evidence type="ECO:0000256" key="3">
    <source>
        <dbReference type="ARBA" id="ARBA00022452"/>
    </source>
</evidence>
<dbReference type="EMBL" id="PGOZ01000002">
    <property type="protein sequence ID" value="PJI33581.1"/>
    <property type="molecule type" value="Genomic_DNA"/>
</dbReference>
<comment type="subcellular location">
    <subcellularLocation>
        <location evidence="1">Cell outer membrane</location>
        <topology evidence="1">Multi-pass membrane protein</topology>
    </subcellularLocation>
</comment>
<dbReference type="InterPro" id="IPR005017">
    <property type="entry name" value="OMPP1/FadL/TodX"/>
</dbReference>
<dbReference type="AlphaFoldDB" id="A0A2H9UPE4"/>
<accession>A0A2H9UPE4</accession>
<evidence type="ECO:0000256" key="2">
    <source>
        <dbReference type="ARBA" id="ARBA00008163"/>
    </source>
</evidence>
<keyword evidence="7" id="KW-0998">Cell outer membrane</keyword>
<evidence type="ECO:0000313" key="9">
    <source>
        <dbReference type="EMBL" id="PJI33581.1"/>
    </source>
</evidence>
<dbReference type="GO" id="GO:0009279">
    <property type="term" value="C:cell outer membrane"/>
    <property type="evidence" value="ECO:0007669"/>
    <property type="project" value="UniProtKB-SubCell"/>
</dbReference>
<proteinExistence type="inferred from homology"/>
<feature type="signal peptide" evidence="8">
    <location>
        <begin position="1"/>
        <end position="22"/>
    </location>
</feature>
<evidence type="ECO:0000313" key="10">
    <source>
        <dbReference type="Proteomes" id="UP000242351"/>
    </source>
</evidence>
<keyword evidence="4" id="KW-0812">Transmembrane</keyword>
<dbReference type="Pfam" id="PF03349">
    <property type="entry name" value="Toluene_X"/>
    <property type="match status" value="1"/>
</dbReference>
<evidence type="ECO:0000256" key="7">
    <source>
        <dbReference type="ARBA" id="ARBA00023237"/>
    </source>
</evidence>
<evidence type="ECO:0000256" key="8">
    <source>
        <dbReference type="SAM" id="SignalP"/>
    </source>
</evidence>
<evidence type="ECO:0000256" key="6">
    <source>
        <dbReference type="ARBA" id="ARBA00023136"/>
    </source>
</evidence>
<dbReference type="RefSeq" id="WP_100357301.1">
    <property type="nucleotide sequence ID" value="NZ_PGOZ01000002.1"/>
</dbReference>
<comment type="caution">
    <text evidence="9">The sequence shown here is derived from an EMBL/GenBank/DDBJ whole genome shotgun (WGS) entry which is preliminary data.</text>
</comment>
<dbReference type="Proteomes" id="UP000242351">
    <property type="component" value="Unassembled WGS sequence"/>
</dbReference>
<sequence>MKLKTLTTAMILATVPMTGAFAAAMDRSGQSIAAFLQPGNYFEAGISVLDPDVSGKEAGTSDTRRNISDMAGDYYFPSAALKFQPTSKFSVGILYDQPFGADATYTGNNVFVSDSTNTILAPDALADIRDSTIETNVAANLPGALAANLTAGVNGEVARRAAALVAAGQAPTQAIAEQAIRGTPGALDAITQGVTNAITQQVTNTVTSTVDAGLANINGLLGTGSTSVEVDTQNLSFIAGFQPTENWNIYGGAVYQTIKGNLSLRGQAYSLYNGYDASIPEDSSVGWLAGLAYQIPEIALKASITYRSEIDHDVNMNESIPTLPALALLPNGAAAAAAIAAASGETKITTPQSVNLDFQTGIMANTVAFANVRWVEWSKFSIQPYKFGLISEAVGPIVDRPDGFNLVEYEDDQISATVGVGRKFNDLWAGNVSVGWDSGAGNPVSTLGPTEGYWNVGLGLQYSPTPATFIAGGVKYFMLGDAKAQTGAQAGGPEYVAEFEDNNAWAYGLKMGYRF</sequence>
<gene>
    <name evidence="9" type="ORF">CU320_04080</name>
</gene>
<keyword evidence="6" id="KW-0472">Membrane</keyword>
<evidence type="ECO:0000256" key="4">
    <source>
        <dbReference type="ARBA" id="ARBA00022692"/>
    </source>
</evidence>
<reference evidence="9 10" key="2">
    <citation type="submission" date="2017-12" db="EMBL/GenBank/DDBJ databases">
        <title>Revising the taxonomy of the Acinetobacter lwoffii group: the description of Acinetobacter pseudolwoffii sp. nov. and emended description of Acinetobacter lwoffii.</title>
        <authorList>
            <person name="Nemec A."/>
        </authorList>
    </citation>
    <scope>NUCLEOTIDE SEQUENCE [LARGE SCALE GENOMIC DNA]</scope>
    <source>
        <strain evidence="9 10">ANC 5347</strain>
    </source>
</reference>
<dbReference type="PANTHER" id="PTHR35093">
    <property type="entry name" value="OUTER MEMBRANE PROTEIN NMB0088-RELATED"/>
    <property type="match status" value="1"/>
</dbReference>
<dbReference type="SUPFAM" id="SSF56935">
    <property type="entry name" value="Porins"/>
    <property type="match status" value="1"/>
</dbReference>
<protein>
    <submittedName>
        <fullName evidence="9">Long-chain fatty acid transporter</fullName>
    </submittedName>
</protein>
<reference evidence="9 10" key="1">
    <citation type="submission" date="2017-11" db="EMBL/GenBank/DDBJ databases">
        <authorList>
            <person name="Han C.G."/>
        </authorList>
    </citation>
    <scope>NUCLEOTIDE SEQUENCE [LARGE SCALE GENOMIC DNA]</scope>
    <source>
        <strain evidence="9 10">ANC 5347</strain>
    </source>
</reference>
<organism evidence="9 10">
    <name type="scientific">Acinetobacter pseudolwoffii</name>
    <dbReference type="NCBI Taxonomy" id="2053287"/>
    <lineage>
        <taxon>Bacteria</taxon>
        <taxon>Pseudomonadati</taxon>
        <taxon>Pseudomonadota</taxon>
        <taxon>Gammaproteobacteria</taxon>
        <taxon>Moraxellales</taxon>
        <taxon>Moraxellaceae</taxon>
        <taxon>Acinetobacter</taxon>
    </lineage>
</organism>
<comment type="similarity">
    <text evidence="2">Belongs to the OmpP1/FadL family.</text>
</comment>
<name>A0A2H9UPE4_9GAMM</name>
<evidence type="ECO:0000256" key="5">
    <source>
        <dbReference type="ARBA" id="ARBA00022729"/>
    </source>
</evidence>
<dbReference type="PANTHER" id="PTHR35093:SF8">
    <property type="entry name" value="OUTER MEMBRANE PROTEIN NMB0088-RELATED"/>
    <property type="match status" value="1"/>
</dbReference>